<keyword evidence="5" id="KW-0433">Leucine-rich repeat</keyword>
<dbReference type="Gene3D" id="3.80.10.10">
    <property type="entry name" value="Ribonuclease Inhibitor"/>
    <property type="match status" value="3"/>
</dbReference>
<dbReference type="PROSITE" id="PS50026">
    <property type="entry name" value="EGF_3"/>
    <property type="match status" value="1"/>
</dbReference>
<dbReference type="CDD" id="cd15040">
    <property type="entry name" value="7tmB2_Adhesion"/>
    <property type="match status" value="1"/>
</dbReference>
<dbReference type="Pfam" id="PF13855">
    <property type="entry name" value="LRR_8"/>
    <property type="match status" value="2"/>
</dbReference>
<evidence type="ECO:0000259" key="20">
    <source>
        <dbReference type="PROSITE" id="PS50227"/>
    </source>
</evidence>
<evidence type="ECO:0000313" key="22">
    <source>
        <dbReference type="EMBL" id="CAG2224891.1"/>
    </source>
</evidence>
<comment type="similarity">
    <text evidence="2">Belongs to the G-protein coupled receptor 2 family. Adhesion G-protein coupled receptor (ADGR) subfamily.</text>
</comment>
<dbReference type="InterPro" id="IPR000742">
    <property type="entry name" value="EGF"/>
</dbReference>
<dbReference type="PANTHER" id="PTHR12011:SF347">
    <property type="entry name" value="FI21270P1-RELATED"/>
    <property type="match status" value="1"/>
</dbReference>
<dbReference type="InterPro" id="IPR017983">
    <property type="entry name" value="GPCR_2_secretin-like_CS"/>
</dbReference>
<keyword evidence="16" id="KW-0245">EGF-like domain</keyword>
<dbReference type="InterPro" id="IPR032675">
    <property type="entry name" value="LRR_dom_sf"/>
</dbReference>
<dbReference type="PROSITE" id="PS50221">
    <property type="entry name" value="GAIN_B"/>
    <property type="match status" value="1"/>
</dbReference>
<dbReference type="FunFam" id="3.80.10.10:FF:001164">
    <property type="entry name" value="GH01279p"/>
    <property type="match status" value="1"/>
</dbReference>
<dbReference type="SMART" id="SM00369">
    <property type="entry name" value="LRR_TYP"/>
    <property type="match status" value="11"/>
</dbReference>
<dbReference type="InterPro" id="IPR000832">
    <property type="entry name" value="GPCR_2_secretin-like"/>
</dbReference>
<dbReference type="SMART" id="SM00008">
    <property type="entry name" value="HormR"/>
    <property type="match status" value="1"/>
</dbReference>
<dbReference type="InterPro" id="IPR036445">
    <property type="entry name" value="GPCR_2_extracell_dom_sf"/>
</dbReference>
<feature type="domain" description="G-protein coupled receptors family 2 profile 2" evidence="21">
    <location>
        <begin position="741"/>
        <end position="981"/>
    </location>
</feature>
<feature type="transmembrane region" description="Helical" evidence="17">
    <location>
        <begin position="957"/>
        <end position="980"/>
    </location>
</feature>
<comment type="caution">
    <text evidence="22">The sequence shown here is derived from an EMBL/GenBank/DDBJ whole genome shotgun (WGS) entry which is preliminary data.</text>
</comment>
<evidence type="ECO:0000256" key="9">
    <source>
        <dbReference type="ARBA" id="ARBA00022989"/>
    </source>
</evidence>
<evidence type="ECO:0000256" key="3">
    <source>
        <dbReference type="ARBA" id="ARBA00022475"/>
    </source>
</evidence>
<accession>A0A8S3T2U8</accession>
<keyword evidence="10" id="KW-0297">G-protein coupled receptor</keyword>
<evidence type="ECO:0000256" key="8">
    <source>
        <dbReference type="ARBA" id="ARBA00022737"/>
    </source>
</evidence>
<dbReference type="PANTHER" id="PTHR12011">
    <property type="entry name" value="ADHESION G-PROTEIN COUPLED RECEPTOR"/>
    <property type="match status" value="1"/>
</dbReference>
<dbReference type="Pfam" id="PF01825">
    <property type="entry name" value="GPS"/>
    <property type="match status" value="1"/>
</dbReference>
<keyword evidence="6 17" id="KW-0812">Transmembrane</keyword>
<evidence type="ECO:0000313" key="23">
    <source>
        <dbReference type="Proteomes" id="UP000683360"/>
    </source>
</evidence>
<keyword evidence="9 17" id="KW-1133">Transmembrane helix</keyword>
<keyword evidence="7" id="KW-0732">Signal</keyword>
<keyword evidence="13" id="KW-0675">Receptor</keyword>
<feature type="transmembrane region" description="Helical" evidence="17">
    <location>
        <begin position="885"/>
        <end position="909"/>
    </location>
</feature>
<evidence type="ECO:0000256" key="15">
    <source>
        <dbReference type="ARBA" id="ARBA00023224"/>
    </source>
</evidence>
<dbReference type="InterPro" id="IPR032471">
    <property type="entry name" value="AGRL2-4_GAIN_subdom_A"/>
</dbReference>
<dbReference type="Pfam" id="PF00002">
    <property type="entry name" value="7tm_2"/>
    <property type="match status" value="1"/>
</dbReference>
<dbReference type="InterPro" id="IPR000203">
    <property type="entry name" value="GPS"/>
</dbReference>
<dbReference type="SUPFAM" id="SSF52058">
    <property type="entry name" value="L domain-like"/>
    <property type="match status" value="1"/>
</dbReference>
<protein>
    <submittedName>
        <fullName evidence="22">Uncharacterized protein</fullName>
    </submittedName>
</protein>
<evidence type="ECO:0000256" key="6">
    <source>
        <dbReference type="ARBA" id="ARBA00022692"/>
    </source>
</evidence>
<keyword evidence="3" id="KW-1003">Cell membrane</keyword>
<dbReference type="OrthoDB" id="1055097at2759"/>
<evidence type="ECO:0000256" key="1">
    <source>
        <dbReference type="ARBA" id="ARBA00004651"/>
    </source>
</evidence>
<dbReference type="PROSITE" id="PS50261">
    <property type="entry name" value="G_PROTEIN_RECEP_F2_4"/>
    <property type="match status" value="1"/>
</dbReference>
<dbReference type="PROSITE" id="PS50227">
    <property type="entry name" value="G_PROTEIN_RECEP_F2_3"/>
    <property type="match status" value="1"/>
</dbReference>
<evidence type="ECO:0000256" key="12">
    <source>
        <dbReference type="ARBA" id="ARBA00023157"/>
    </source>
</evidence>
<dbReference type="InterPro" id="IPR026906">
    <property type="entry name" value="LRR_5"/>
</dbReference>
<dbReference type="InterPro" id="IPR001879">
    <property type="entry name" value="GPCR_2_extracellular_dom"/>
</dbReference>
<dbReference type="Pfam" id="PF16489">
    <property type="entry name" value="GAIN"/>
    <property type="match status" value="1"/>
</dbReference>
<keyword evidence="14" id="KW-0325">Glycoprotein</keyword>
<feature type="transmembrane region" description="Helical" evidence="17">
    <location>
        <begin position="808"/>
        <end position="835"/>
    </location>
</feature>
<dbReference type="Pfam" id="PF02793">
    <property type="entry name" value="HRM"/>
    <property type="match status" value="1"/>
</dbReference>
<dbReference type="PROSITE" id="PS00650">
    <property type="entry name" value="G_PROTEIN_RECEP_F2_2"/>
    <property type="match status" value="1"/>
</dbReference>
<dbReference type="PRINTS" id="PR01694">
    <property type="entry name" value="BAIPRECURSOR"/>
</dbReference>
<keyword evidence="23" id="KW-1185">Reference proteome</keyword>
<feature type="transmembrane region" description="Helical" evidence="17">
    <location>
        <begin position="739"/>
        <end position="766"/>
    </location>
</feature>
<dbReference type="InterPro" id="IPR008077">
    <property type="entry name" value="GPCR_2_brain_angio_inhib"/>
</dbReference>
<evidence type="ECO:0000256" key="7">
    <source>
        <dbReference type="ARBA" id="ARBA00022729"/>
    </source>
</evidence>
<dbReference type="AlphaFoldDB" id="A0A8S3T2U8"/>
<evidence type="ECO:0000256" key="10">
    <source>
        <dbReference type="ARBA" id="ARBA00023040"/>
    </source>
</evidence>
<evidence type="ECO:0000256" key="16">
    <source>
        <dbReference type="PROSITE-ProRule" id="PRU00076"/>
    </source>
</evidence>
<name>A0A8S3T2U8_MYTED</name>
<dbReference type="GO" id="GO:0005886">
    <property type="term" value="C:plasma membrane"/>
    <property type="evidence" value="ECO:0007669"/>
    <property type="project" value="UniProtKB-SubCell"/>
</dbReference>
<dbReference type="Gene3D" id="1.25.40.610">
    <property type="match status" value="1"/>
</dbReference>
<dbReference type="Gene3D" id="4.10.1240.10">
    <property type="entry name" value="GPCR, family 2, extracellular hormone receptor domain"/>
    <property type="match status" value="1"/>
</dbReference>
<dbReference type="FunFam" id="1.20.1070.10:FF:000058">
    <property type="entry name" value="Adhesion G protein-coupled receptor F5"/>
    <property type="match status" value="1"/>
</dbReference>
<proteinExistence type="inferred from homology"/>
<feature type="transmembrane region" description="Helical" evidence="17">
    <location>
        <begin position="930"/>
        <end position="951"/>
    </location>
</feature>
<dbReference type="Gene3D" id="2.60.220.50">
    <property type="match status" value="1"/>
</dbReference>
<sequence length="1191" mass="133594">MNGRCFDNRWFDTGTITTIQRGPFKNLTALDSVFIRGNKITTIQQGTFEDLPALRNIGLHSNEITTIHTGAFKDLPMLDHLGLNNSKITTIHSRAFENLRVLKSLFLSYQNITTVHSGAFKGLPGLNSLYLGNNRITIIQQGTFEDLPALEYLDLDGNHITVIQSGAIKNLPALRNIYLNGNNLSTIQQGTFKDLPALFTMQIDNSNITTIQSGAFENLTALYSLFIRGNRITSLQQGTFEDLPALQTIALNGNIITTVQSGAFKDLPALNHIDMSESNLKYVRNDTFAYITNLHFLYFGLFCDCNVPFWSWMKTKSFTNENVYCLDRNYVQLSSLNASDFDNCTYNACQYTDYCSNGGSCSQDSSGDLSCSCAVEWTGATCTETADYCVENVDNFHTNWSKTAKRTLATVECTGEYMGIASRYCSNEGKWQQPNYSNCTSNSIEHIREQTAKLLSGDNITDPVTIILDDLENITRDNNELRSGDLLTSSTVLNDIAKYVTNHTEDLSVDQLEVFGSLCDNLLDERNHQSWEELNNEGLGGVTSLVNAVTEYSNAFNDVIDTELSLVVAKENIVMQVGKASSDEITVPDRLKTSDSWISDSATEIKLKKNICSGLTGYSSTFYRNISRFFPNYIILNGSIKPFNGSYGVNSIIADFTIHGTTCSDYSLIIKFEHLLENYSKPFCGHWDFRAPNTVNGAWSTFGSQVIDATDSYTICEYNHTTNFAILMSPGRTPSSHHFPLSLISAIGCGVSILFLVITILIHFVLWRYVRTDRTKTLMNLCVALIMSYVIFLAGITQTENKVVCSAIAIALHYIFLTDFALMLAEGILIVRMVVFVFPASSIIHKLIPACWIVPAVIVGITAAVTKLKGYGNQQFCWLTLESNLIWAFIGPALLVIVINFMFIIITVYKMMTTRGLAAKTLQVKFKIGLKSICVILPLFGLTWVLGAFSINDDLVMFQYLFATFNSLQGFFICLFHCILNEQVRLGYRHFQRRRHAYRMDSKLPTDSTNTELGLQTAGNYDSKMTFFHHSGQSSSQIDYILTRNISIFKEHKIWDRSATNSSAHVPVETNTTVTITSAANRKPFEGNSYKNFWDEIYISKLSEGLLKIKYEDKTSDQLQTITNELLKATKVAVPAKPIKLQGPKWKATPTVRKHLKSCKLLYSQWKNQVRPQKHPSHSELKTAKKLFRNA</sequence>
<dbReference type="CDD" id="cd00054">
    <property type="entry name" value="EGF_CA"/>
    <property type="match status" value="1"/>
</dbReference>
<feature type="disulfide bond" evidence="16">
    <location>
        <begin position="373"/>
        <end position="382"/>
    </location>
</feature>
<dbReference type="GO" id="GO:0004930">
    <property type="term" value="F:G protein-coupled receptor activity"/>
    <property type="evidence" value="ECO:0007669"/>
    <property type="project" value="UniProtKB-KW"/>
</dbReference>
<organism evidence="22 23">
    <name type="scientific">Mytilus edulis</name>
    <name type="common">Blue mussel</name>
    <dbReference type="NCBI Taxonomy" id="6550"/>
    <lineage>
        <taxon>Eukaryota</taxon>
        <taxon>Metazoa</taxon>
        <taxon>Spiralia</taxon>
        <taxon>Lophotrochozoa</taxon>
        <taxon>Mollusca</taxon>
        <taxon>Bivalvia</taxon>
        <taxon>Autobranchia</taxon>
        <taxon>Pteriomorphia</taxon>
        <taxon>Mytilida</taxon>
        <taxon>Mytiloidea</taxon>
        <taxon>Mytilidae</taxon>
        <taxon>Mytilinae</taxon>
        <taxon>Mytilus</taxon>
    </lineage>
</organism>
<feature type="domain" description="GAIN-B" evidence="19">
    <location>
        <begin position="564"/>
        <end position="734"/>
    </location>
</feature>
<dbReference type="Gene3D" id="1.20.1070.10">
    <property type="entry name" value="Rhodopsin 7-helix transmembrane proteins"/>
    <property type="match status" value="1"/>
</dbReference>
<dbReference type="GO" id="GO:0007166">
    <property type="term" value="P:cell surface receptor signaling pathway"/>
    <property type="evidence" value="ECO:0007669"/>
    <property type="project" value="InterPro"/>
</dbReference>
<dbReference type="InterPro" id="IPR001611">
    <property type="entry name" value="Leu-rich_rpt"/>
</dbReference>
<dbReference type="Proteomes" id="UP000683360">
    <property type="component" value="Unassembled WGS sequence"/>
</dbReference>
<dbReference type="Pfam" id="PF13306">
    <property type="entry name" value="LRR_5"/>
    <property type="match status" value="1"/>
</dbReference>
<evidence type="ECO:0000256" key="14">
    <source>
        <dbReference type="ARBA" id="ARBA00023180"/>
    </source>
</evidence>
<comment type="caution">
    <text evidence="16">Lacks conserved residue(s) required for the propagation of feature annotation.</text>
</comment>
<evidence type="ECO:0000259" key="21">
    <source>
        <dbReference type="PROSITE" id="PS50261"/>
    </source>
</evidence>
<evidence type="ECO:0000256" key="17">
    <source>
        <dbReference type="SAM" id="Phobius"/>
    </source>
</evidence>
<dbReference type="EMBL" id="CAJPWZ010001822">
    <property type="protein sequence ID" value="CAG2224891.1"/>
    <property type="molecule type" value="Genomic_DNA"/>
</dbReference>
<dbReference type="PROSITE" id="PS00022">
    <property type="entry name" value="EGF_1"/>
    <property type="match status" value="1"/>
</dbReference>
<keyword evidence="15" id="KW-0807">Transducer</keyword>
<dbReference type="InterPro" id="IPR003591">
    <property type="entry name" value="Leu-rich_rpt_typical-subtyp"/>
</dbReference>
<evidence type="ECO:0000259" key="18">
    <source>
        <dbReference type="PROSITE" id="PS50026"/>
    </source>
</evidence>
<feature type="domain" description="EGF-like" evidence="18">
    <location>
        <begin position="345"/>
        <end position="383"/>
    </location>
</feature>
<dbReference type="PRINTS" id="PR00249">
    <property type="entry name" value="GPCRSECRETIN"/>
</dbReference>
<feature type="domain" description="G-protein coupled receptors family 2 profile 1" evidence="20">
    <location>
        <begin position="360"/>
        <end position="443"/>
    </location>
</feature>
<evidence type="ECO:0000256" key="11">
    <source>
        <dbReference type="ARBA" id="ARBA00023136"/>
    </source>
</evidence>
<reference evidence="22" key="1">
    <citation type="submission" date="2021-03" db="EMBL/GenBank/DDBJ databases">
        <authorList>
            <person name="Bekaert M."/>
        </authorList>
    </citation>
    <scope>NUCLEOTIDE SEQUENCE</scope>
</reference>
<dbReference type="InterPro" id="IPR046338">
    <property type="entry name" value="GAIN_dom_sf"/>
</dbReference>
<evidence type="ECO:0000256" key="2">
    <source>
        <dbReference type="ARBA" id="ARBA00007343"/>
    </source>
</evidence>
<evidence type="ECO:0000256" key="4">
    <source>
        <dbReference type="ARBA" id="ARBA00022553"/>
    </source>
</evidence>
<keyword evidence="11 17" id="KW-0472">Membrane</keyword>
<feature type="transmembrane region" description="Helical" evidence="17">
    <location>
        <begin position="778"/>
        <end position="796"/>
    </location>
</feature>
<evidence type="ECO:0000256" key="13">
    <source>
        <dbReference type="ARBA" id="ARBA00023170"/>
    </source>
</evidence>
<keyword evidence="4" id="KW-0597">Phosphoprotein</keyword>
<keyword evidence="12 16" id="KW-1015">Disulfide bond</keyword>
<keyword evidence="8" id="KW-0677">Repeat</keyword>
<evidence type="ECO:0000259" key="19">
    <source>
        <dbReference type="PROSITE" id="PS50221"/>
    </source>
</evidence>
<gene>
    <name evidence="22" type="ORF">MEDL_38045</name>
</gene>
<feature type="transmembrane region" description="Helical" evidence="17">
    <location>
        <begin position="847"/>
        <end position="865"/>
    </location>
</feature>
<dbReference type="InterPro" id="IPR057244">
    <property type="entry name" value="GAIN_B"/>
</dbReference>
<evidence type="ECO:0000256" key="5">
    <source>
        <dbReference type="ARBA" id="ARBA00022614"/>
    </source>
</evidence>
<dbReference type="InterPro" id="IPR017981">
    <property type="entry name" value="GPCR_2-like_7TM"/>
</dbReference>
<dbReference type="SMART" id="SM00303">
    <property type="entry name" value="GPS"/>
    <property type="match status" value="1"/>
</dbReference>
<comment type="subcellular location">
    <subcellularLocation>
        <location evidence="1">Cell membrane</location>
        <topology evidence="1">Multi-pass membrane protein</topology>
    </subcellularLocation>
</comment>
<dbReference type="FunFam" id="3.80.10.10:FF:001438">
    <property type="entry name" value="Uncharacterized protein"/>
    <property type="match status" value="1"/>
</dbReference>